<gene>
    <name evidence="1" type="ORF">POM88_051963</name>
</gene>
<dbReference type="Proteomes" id="UP001237642">
    <property type="component" value="Unassembled WGS sequence"/>
</dbReference>
<proteinExistence type="predicted"/>
<evidence type="ECO:0000313" key="2">
    <source>
        <dbReference type="Proteomes" id="UP001237642"/>
    </source>
</evidence>
<organism evidence="1 2">
    <name type="scientific">Heracleum sosnowskyi</name>
    <dbReference type="NCBI Taxonomy" id="360622"/>
    <lineage>
        <taxon>Eukaryota</taxon>
        <taxon>Viridiplantae</taxon>
        <taxon>Streptophyta</taxon>
        <taxon>Embryophyta</taxon>
        <taxon>Tracheophyta</taxon>
        <taxon>Spermatophyta</taxon>
        <taxon>Magnoliopsida</taxon>
        <taxon>eudicotyledons</taxon>
        <taxon>Gunneridae</taxon>
        <taxon>Pentapetalae</taxon>
        <taxon>asterids</taxon>
        <taxon>campanulids</taxon>
        <taxon>Apiales</taxon>
        <taxon>Apiaceae</taxon>
        <taxon>Apioideae</taxon>
        <taxon>apioid superclade</taxon>
        <taxon>Tordylieae</taxon>
        <taxon>Tordyliinae</taxon>
        <taxon>Heracleum</taxon>
    </lineage>
</organism>
<keyword evidence="2" id="KW-1185">Reference proteome</keyword>
<sequence length="107" mass="12135">MAFQLKSHEHCCGTQRFVVTQGLSWDEVSKNVSEIVLRVNLVTAVRFKHSWRKSKKHALLVQKDVQKRIGNKHEEKMDILRLFLDSFLSGLAKGDACKRISGGGLSK</sequence>
<dbReference type="EMBL" id="JAUIZM010000012">
    <property type="protein sequence ID" value="KAK1353598.1"/>
    <property type="molecule type" value="Genomic_DNA"/>
</dbReference>
<evidence type="ECO:0000313" key="1">
    <source>
        <dbReference type="EMBL" id="KAK1353598.1"/>
    </source>
</evidence>
<name>A0AAD8LYX5_9APIA</name>
<reference evidence="1" key="1">
    <citation type="submission" date="2023-02" db="EMBL/GenBank/DDBJ databases">
        <title>Genome of toxic invasive species Heracleum sosnowskyi carries increased number of genes despite the absence of recent whole-genome duplications.</title>
        <authorList>
            <person name="Schelkunov M."/>
            <person name="Shtratnikova V."/>
            <person name="Makarenko M."/>
            <person name="Klepikova A."/>
            <person name="Omelchenko D."/>
            <person name="Novikova G."/>
            <person name="Obukhova E."/>
            <person name="Bogdanov V."/>
            <person name="Penin A."/>
            <person name="Logacheva M."/>
        </authorList>
    </citation>
    <scope>NUCLEOTIDE SEQUENCE</scope>
    <source>
        <strain evidence="1">Hsosn_3</strain>
        <tissue evidence="1">Leaf</tissue>
    </source>
</reference>
<comment type="caution">
    <text evidence="1">The sequence shown here is derived from an EMBL/GenBank/DDBJ whole genome shotgun (WGS) entry which is preliminary data.</text>
</comment>
<reference evidence="1" key="2">
    <citation type="submission" date="2023-05" db="EMBL/GenBank/DDBJ databases">
        <authorList>
            <person name="Schelkunov M.I."/>
        </authorList>
    </citation>
    <scope>NUCLEOTIDE SEQUENCE</scope>
    <source>
        <strain evidence="1">Hsosn_3</strain>
        <tissue evidence="1">Leaf</tissue>
    </source>
</reference>
<protein>
    <submittedName>
        <fullName evidence="1">Uncharacterized protein</fullName>
    </submittedName>
</protein>
<dbReference type="AlphaFoldDB" id="A0AAD8LYX5"/>
<accession>A0AAD8LYX5</accession>